<dbReference type="AlphaFoldDB" id="M7PDP5"/>
<dbReference type="GO" id="GO:0008234">
    <property type="term" value="F:cysteine-type peptidase activity"/>
    <property type="evidence" value="ECO:0007669"/>
    <property type="project" value="UniProtKB-KW"/>
</dbReference>
<evidence type="ECO:0000256" key="2">
    <source>
        <dbReference type="ARBA" id="ARBA00022670"/>
    </source>
</evidence>
<evidence type="ECO:0000256" key="3">
    <source>
        <dbReference type="ARBA" id="ARBA00022729"/>
    </source>
</evidence>
<evidence type="ECO:0000313" key="7">
    <source>
        <dbReference type="EMBL" id="EMR12025.1"/>
    </source>
</evidence>
<keyword evidence="3" id="KW-0732">Signal</keyword>
<dbReference type="GO" id="GO:0006508">
    <property type="term" value="P:proteolysis"/>
    <property type="evidence" value="ECO:0007669"/>
    <property type="project" value="UniProtKB-KW"/>
</dbReference>
<protein>
    <submittedName>
        <fullName evidence="7">Lipoprotein</fullName>
    </submittedName>
</protein>
<dbReference type="InterPro" id="IPR038765">
    <property type="entry name" value="Papain-like_cys_pep_sf"/>
</dbReference>
<comment type="caution">
    <text evidence="7">The sequence shown here is derived from an EMBL/GenBank/DDBJ whole genome shotgun (WGS) entry which is preliminary data.</text>
</comment>
<dbReference type="STRING" id="1286106.MPL1_12548"/>
<evidence type="ECO:0000256" key="5">
    <source>
        <dbReference type="ARBA" id="ARBA00022807"/>
    </source>
</evidence>
<comment type="similarity">
    <text evidence="1">Belongs to the peptidase C40 family.</text>
</comment>
<keyword evidence="5" id="KW-0788">Thiol protease</keyword>
<dbReference type="Gene3D" id="3.90.1720.10">
    <property type="entry name" value="endopeptidase domain like (from Nostoc punctiforme)"/>
    <property type="match status" value="1"/>
</dbReference>
<dbReference type="PANTHER" id="PTHR47360">
    <property type="entry name" value="MUREIN DD-ENDOPEPTIDASE MEPS/MUREIN LD-CARBOXYPEPTIDASE"/>
    <property type="match status" value="1"/>
</dbReference>
<dbReference type="EMBL" id="APHR01000077">
    <property type="protein sequence ID" value="EMR12025.1"/>
    <property type="molecule type" value="Genomic_DNA"/>
</dbReference>
<feature type="domain" description="NlpC/P60" evidence="6">
    <location>
        <begin position="51"/>
        <end position="169"/>
    </location>
</feature>
<evidence type="ECO:0000256" key="4">
    <source>
        <dbReference type="ARBA" id="ARBA00022801"/>
    </source>
</evidence>
<dbReference type="eggNOG" id="COG0791">
    <property type="taxonomic scope" value="Bacteria"/>
</dbReference>
<evidence type="ECO:0000259" key="6">
    <source>
        <dbReference type="PROSITE" id="PS51935"/>
    </source>
</evidence>
<keyword evidence="4" id="KW-0378">Hydrolase</keyword>
<keyword evidence="2" id="KW-0645">Protease</keyword>
<name>M7PDP5_9GAMM</name>
<sequence>MYMPSLGWRWLLAVILLISLSGCQTSPPVDTASSRDYRPYFPTPDVQDPTTAALQLLYQQHYLWHGTPYRIGGNNQSGIDCSGFVQVTYRDVFGIDLPRRTDQQVHVGRQITKSELQPGDLIFFREGRHVGIYLENRKFLHASTRRGVIISSLDNSYWSQRFWRAVQIRDHGYTTSAYQP</sequence>
<dbReference type="InterPro" id="IPR000064">
    <property type="entry name" value="NLP_P60_dom"/>
</dbReference>
<dbReference type="PROSITE" id="PS51935">
    <property type="entry name" value="NLPC_P60"/>
    <property type="match status" value="1"/>
</dbReference>
<dbReference type="PANTHER" id="PTHR47360:SF1">
    <property type="entry name" value="ENDOPEPTIDASE NLPC-RELATED"/>
    <property type="match status" value="1"/>
</dbReference>
<proteinExistence type="inferred from homology"/>
<keyword evidence="7" id="KW-0449">Lipoprotein</keyword>
<gene>
    <name evidence="7" type="ORF">MPL1_12548</name>
</gene>
<dbReference type="PATRIC" id="fig|1286106.3.peg.2506"/>
<evidence type="ECO:0000313" key="8">
    <source>
        <dbReference type="Proteomes" id="UP000012019"/>
    </source>
</evidence>
<dbReference type="Pfam" id="PF00877">
    <property type="entry name" value="NLPC_P60"/>
    <property type="match status" value="1"/>
</dbReference>
<dbReference type="SUPFAM" id="SSF54001">
    <property type="entry name" value="Cysteine proteinases"/>
    <property type="match status" value="1"/>
</dbReference>
<reference evidence="7 8" key="1">
    <citation type="journal article" date="2013" name="Genome Announc.">
        <title>Draft Genome Sequence of Methylophaga lonarensis MPLT, a Haloalkaliphilic (Non-Methane-Utilizing) Methylotroph.</title>
        <authorList>
            <person name="Shetty S.A."/>
            <person name="Marathe N.P."/>
            <person name="Munot H."/>
            <person name="Antony C.P."/>
            <person name="Dhotre D.P."/>
            <person name="Murrell J.C."/>
            <person name="Shouche Y.S."/>
        </authorList>
    </citation>
    <scope>NUCLEOTIDE SEQUENCE [LARGE SCALE GENOMIC DNA]</scope>
    <source>
        <strain evidence="7 8">MPL</strain>
    </source>
</reference>
<dbReference type="InterPro" id="IPR052062">
    <property type="entry name" value="Murein_DD/LD_carboxypeptidase"/>
</dbReference>
<dbReference type="Proteomes" id="UP000012019">
    <property type="component" value="Unassembled WGS sequence"/>
</dbReference>
<organism evidence="7 8">
    <name type="scientific">Methylophaga lonarensis MPL</name>
    <dbReference type="NCBI Taxonomy" id="1286106"/>
    <lineage>
        <taxon>Bacteria</taxon>
        <taxon>Pseudomonadati</taxon>
        <taxon>Pseudomonadota</taxon>
        <taxon>Gammaproteobacteria</taxon>
        <taxon>Thiotrichales</taxon>
        <taxon>Piscirickettsiaceae</taxon>
        <taxon>Methylophaga</taxon>
    </lineage>
</organism>
<evidence type="ECO:0000256" key="1">
    <source>
        <dbReference type="ARBA" id="ARBA00007074"/>
    </source>
</evidence>
<accession>M7PDP5</accession>
<keyword evidence="8" id="KW-1185">Reference proteome</keyword>